<dbReference type="AlphaFoldDB" id="A0AAD4MLG8"/>
<dbReference type="Proteomes" id="UP001201812">
    <property type="component" value="Unassembled WGS sequence"/>
</dbReference>
<gene>
    <name evidence="1" type="ORF">DdX_18891</name>
</gene>
<reference evidence="1" key="1">
    <citation type="submission" date="2022-01" db="EMBL/GenBank/DDBJ databases">
        <title>Genome Sequence Resource for Two Populations of Ditylenchus destructor, the Migratory Endoparasitic Phytonematode.</title>
        <authorList>
            <person name="Zhang H."/>
            <person name="Lin R."/>
            <person name="Xie B."/>
        </authorList>
    </citation>
    <scope>NUCLEOTIDE SEQUENCE</scope>
    <source>
        <strain evidence="1">BazhouSP</strain>
    </source>
</reference>
<dbReference type="EMBL" id="JAKKPZ010000309">
    <property type="protein sequence ID" value="KAI1696740.1"/>
    <property type="molecule type" value="Genomic_DNA"/>
</dbReference>
<keyword evidence="2" id="KW-1185">Reference proteome</keyword>
<evidence type="ECO:0000313" key="1">
    <source>
        <dbReference type="EMBL" id="KAI1696740.1"/>
    </source>
</evidence>
<comment type="caution">
    <text evidence="1">The sequence shown here is derived from an EMBL/GenBank/DDBJ whole genome shotgun (WGS) entry which is preliminary data.</text>
</comment>
<organism evidence="1 2">
    <name type="scientific">Ditylenchus destructor</name>
    <dbReference type="NCBI Taxonomy" id="166010"/>
    <lineage>
        <taxon>Eukaryota</taxon>
        <taxon>Metazoa</taxon>
        <taxon>Ecdysozoa</taxon>
        <taxon>Nematoda</taxon>
        <taxon>Chromadorea</taxon>
        <taxon>Rhabditida</taxon>
        <taxon>Tylenchina</taxon>
        <taxon>Tylenchomorpha</taxon>
        <taxon>Sphaerularioidea</taxon>
        <taxon>Anguinidae</taxon>
        <taxon>Anguininae</taxon>
        <taxon>Ditylenchus</taxon>
    </lineage>
</organism>
<proteinExistence type="predicted"/>
<sequence>MNPDRGRLQCKKLNIYLNADTGWIKDHVRCNEMLLDGFSVTNCDEELLDFFTTASPCTSAIYAINYDLSKVIVDLVQKFTGLKNRDEYGLVESIRGDIKDEGVVEVLKRKCAEFIAEEDQIEEDRGTIQVIGIVNNDIGKKLTLNAKNFSYGRGSYFSIQISNL</sequence>
<name>A0AAD4MLG8_9BILA</name>
<evidence type="ECO:0000313" key="2">
    <source>
        <dbReference type="Proteomes" id="UP001201812"/>
    </source>
</evidence>
<protein>
    <submittedName>
        <fullName evidence="1">Uncharacterized protein</fullName>
    </submittedName>
</protein>
<accession>A0AAD4MLG8</accession>